<dbReference type="Gene3D" id="2.115.10.20">
    <property type="entry name" value="Glycosyl hydrolase domain, family 43"/>
    <property type="match status" value="1"/>
</dbReference>
<evidence type="ECO:0000256" key="1">
    <source>
        <dbReference type="ARBA" id="ARBA00009865"/>
    </source>
</evidence>
<evidence type="ECO:0000256" key="8">
    <source>
        <dbReference type="RuleBase" id="RU361187"/>
    </source>
</evidence>
<accession>A0A1I7JD09</accession>
<dbReference type="PANTHER" id="PTHR43772:SF2">
    <property type="entry name" value="PUTATIVE (AFU_ORTHOLOGUE AFUA_2G04480)-RELATED"/>
    <property type="match status" value="1"/>
</dbReference>
<feature type="active site" description="Proton donor" evidence="6">
    <location>
        <position position="223"/>
    </location>
</feature>
<keyword evidence="11" id="KW-1185">Reference proteome</keyword>
<dbReference type="CDD" id="cd18608">
    <property type="entry name" value="GH43_F5-8_typeC-like"/>
    <property type="match status" value="1"/>
</dbReference>
<organism evidence="10 11">
    <name type="scientific">Pontibacter akesuensis</name>
    <dbReference type="NCBI Taxonomy" id="388950"/>
    <lineage>
        <taxon>Bacteria</taxon>
        <taxon>Pseudomonadati</taxon>
        <taxon>Bacteroidota</taxon>
        <taxon>Cytophagia</taxon>
        <taxon>Cytophagales</taxon>
        <taxon>Hymenobacteraceae</taxon>
        <taxon>Pontibacter</taxon>
    </lineage>
</organism>
<keyword evidence="2" id="KW-0624">Polysaccharide degradation</keyword>
<dbReference type="GO" id="GO:0045493">
    <property type="term" value="P:xylan catabolic process"/>
    <property type="evidence" value="ECO:0007669"/>
    <property type="project" value="UniProtKB-KW"/>
</dbReference>
<evidence type="ECO:0000313" key="10">
    <source>
        <dbReference type="EMBL" id="SFU83076.1"/>
    </source>
</evidence>
<dbReference type="Proteomes" id="UP000182491">
    <property type="component" value="Unassembled WGS sequence"/>
</dbReference>
<keyword evidence="2" id="KW-0858">Xylan degradation</keyword>
<gene>
    <name evidence="10" type="ORF">SAMN04487941_2735</name>
</gene>
<feature type="domain" description="F5/8 type C" evidence="9">
    <location>
        <begin position="337"/>
        <end position="475"/>
    </location>
</feature>
<keyword evidence="3 8" id="KW-0378">Hydrolase</keyword>
<sequence>MEKIYMRCAANTASGKQKYNGLLALVLLLLGACSPAKEGQQVQETERMEEQTYTGNPIVPGNFADPYIIEHQDTFYIYATTGNEATVWRSADFVDWKLTKLNWPTNMGQPDIWAPAVTQGKDGRFYLYTSTNHNIYVGVADHPTGPFSNVLGADSIFIQNRQWWEKMHSIDADAFIDDDGQAYLYWGSGFDFKDGVCAVGLLADDMASFKEQPKLITPEGYFEGPHMIKRNGRYYLMYSDGLYYDSTYKVRYAVSDSPTGPFVQGENSPILQATPDGKISGPGHHSTLKRGDDYYIVYHRHVYPFYEGIRQVCIDKMEFGPDGSIKDIVATQEGVPLSFVDAGSSPRRLKPISIAASAAVSEVYDAAKAFDGANGTLWAADASKTPAWLQADFGKVVEIAAVQPVFDEVMGAYTYRIEHSEDGETWKTYATGNNGTAKEWPVKHAQDVQARFVRLTVTGQPQHVKRVGLWELKVY</sequence>
<evidence type="ECO:0000313" key="11">
    <source>
        <dbReference type="Proteomes" id="UP000182491"/>
    </source>
</evidence>
<evidence type="ECO:0000256" key="3">
    <source>
        <dbReference type="ARBA" id="ARBA00022801"/>
    </source>
</evidence>
<dbReference type="InterPro" id="IPR008979">
    <property type="entry name" value="Galactose-bd-like_sf"/>
</dbReference>
<dbReference type="OrthoDB" id="3308423at2"/>
<evidence type="ECO:0000256" key="7">
    <source>
        <dbReference type="PIRSR" id="PIRSR606710-2"/>
    </source>
</evidence>
<dbReference type="Pfam" id="PF04616">
    <property type="entry name" value="Glyco_hydro_43"/>
    <property type="match status" value="1"/>
</dbReference>
<dbReference type="InterPro" id="IPR006710">
    <property type="entry name" value="Glyco_hydro_43"/>
</dbReference>
<evidence type="ECO:0000259" key="9">
    <source>
        <dbReference type="PROSITE" id="PS50022"/>
    </source>
</evidence>
<dbReference type="SUPFAM" id="SSF75005">
    <property type="entry name" value="Arabinanase/levansucrase/invertase"/>
    <property type="match status" value="1"/>
</dbReference>
<keyword evidence="5 8" id="KW-0326">Glycosidase</keyword>
<feature type="active site" description="Proton acceptor" evidence="6">
    <location>
        <position position="65"/>
    </location>
</feature>
<dbReference type="SUPFAM" id="SSF49785">
    <property type="entry name" value="Galactose-binding domain-like"/>
    <property type="match status" value="1"/>
</dbReference>
<feature type="site" description="Important for catalytic activity, responsible for pKa modulation of the active site Glu and correct orientation of both the proton donor and substrate" evidence="7">
    <location>
        <position position="171"/>
    </location>
</feature>
<reference evidence="11" key="1">
    <citation type="submission" date="2016-10" db="EMBL/GenBank/DDBJ databases">
        <authorList>
            <person name="Varghese N."/>
        </authorList>
    </citation>
    <scope>NUCLEOTIDE SEQUENCE [LARGE SCALE GENOMIC DNA]</scope>
    <source>
        <strain evidence="11">DSM 18820</strain>
    </source>
</reference>
<dbReference type="Gene3D" id="2.60.120.260">
    <property type="entry name" value="Galactose-binding domain-like"/>
    <property type="match status" value="1"/>
</dbReference>
<dbReference type="PROSITE" id="PS51257">
    <property type="entry name" value="PROKAR_LIPOPROTEIN"/>
    <property type="match status" value="1"/>
</dbReference>
<evidence type="ECO:0000256" key="4">
    <source>
        <dbReference type="ARBA" id="ARBA00023277"/>
    </source>
</evidence>
<dbReference type="InterPro" id="IPR000421">
    <property type="entry name" value="FA58C"/>
</dbReference>
<dbReference type="Pfam" id="PF00754">
    <property type="entry name" value="F5_F8_type_C"/>
    <property type="match status" value="1"/>
</dbReference>
<dbReference type="PROSITE" id="PS50022">
    <property type="entry name" value="FA58C_3"/>
    <property type="match status" value="1"/>
</dbReference>
<evidence type="ECO:0000256" key="2">
    <source>
        <dbReference type="ARBA" id="ARBA00022651"/>
    </source>
</evidence>
<evidence type="ECO:0000256" key="5">
    <source>
        <dbReference type="ARBA" id="ARBA00023295"/>
    </source>
</evidence>
<dbReference type="GO" id="GO:0004553">
    <property type="term" value="F:hydrolase activity, hydrolyzing O-glycosyl compounds"/>
    <property type="evidence" value="ECO:0007669"/>
    <property type="project" value="InterPro"/>
</dbReference>
<protein>
    <submittedName>
        <fullName evidence="10">F5/8 type C domain-containing protein</fullName>
    </submittedName>
</protein>
<dbReference type="PANTHER" id="PTHR43772">
    <property type="entry name" value="ENDO-1,4-BETA-XYLANASE"/>
    <property type="match status" value="1"/>
</dbReference>
<dbReference type="RefSeq" id="WP_068838275.1">
    <property type="nucleotide sequence ID" value="NZ_BMXC01000003.1"/>
</dbReference>
<comment type="similarity">
    <text evidence="1 8">Belongs to the glycosyl hydrolase 43 family.</text>
</comment>
<keyword evidence="4" id="KW-0119">Carbohydrate metabolism</keyword>
<evidence type="ECO:0000256" key="6">
    <source>
        <dbReference type="PIRSR" id="PIRSR606710-1"/>
    </source>
</evidence>
<name>A0A1I7JD09_9BACT</name>
<dbReference type="InterPro" id="IPR052176">
    <property type="entry name" value="Glycosyl_Hydrlase_43_Enz"/>
</dbReference>
<dbReference type="AlphaFoldDB" id="A0A1I7JD09"/>
<proteinExistence type="inferred from homology"/>
<dbReference type="InterPro" id="IPR023296">
    <property type="entry name" value="Glyco_hydro_beta-prop_sf"/>
</dbReference>
<dbReference type="STRING" id="388950.GCA_001611675_02330"/>
<dbReference type="EMBL" id="FPCA01000003">
    <property type="protein sequence ID" value="SFU83076.1"/>
    <property type="molecule type" value="Genomic_DNA"/>
</dbReference>